<feature type="domain" description="HTH merR-type" evidence="2">
    <location>
        <begin position="11"/>
        <end position="79"/>
    </location>
</feature>
<evidence type="ECO:0000313" key="4">
    <source>
        <dbReference type="Proteomes" id="UP000256269"/>
    </source>
</evidence>
<dbReference type="Gene3D" id="3.40.50.280">
    <property type="entry name" value="Cobalamin-binding domain"/>
    <property type="match status" value="1"/>
</dbReference>
<organism evidence="3 4">
    <name type="scientific">Kutzneria buriramensis</name>
    <dbReference type="NCBI Taxonomy" id="1045776"/>
    <lineage>
        <taxon>Bacteria</taxon>
        <taxon>Bacillati</taxon>
        <taxon>Actinomycetota</taxon>
        <taxon>Actinomycetes</taxon>
        <taxon>Pseudonocardiales</taxon>
        <taxon>Pseudonocardiaceae</taxon>
        <taxon>Kutzneria</taxon>
    </lineage>
</organism>
<reference evidence="3 4" key="1">
    <citation type="submission" date="2018-08" db="EMBL/GenBank/DDBJ databases">
        <title>Genomic Encyclopedia of Archaeal and Bacterial Type Strains, Phase II (KMG-II): from individual species to whole genera.</title>
        <authorList>
            <person name="Goeker M."/>
        </authorList>
    </citation>
    <scope>NUCLEOTIDE SEQUENCE [LARGE SCALE GENOMIC DNA]</scope>
    <source>
        <strain evidence="3 4">DSM 45791</strain>
    </source>
</reference>
<evidence type="ECO:0000256" key="1">
    <source>
        <dbReference type="SAM" id="MobiDB-lite"/>
    </source>
</evidence>
<dbReference type="Pfam" id="PF13411">
    <property type="entry name" value="MerR_1"/>
    <property type="match status" value="1"/>
</dbReference>
<dbReference type="PROSITE" id="PS50937">
    <property type="entry name" value="HTH_MERR_2"/>
    <property type="match status" value="1"/>
</dbReference>
<dbReference type="SUPFAM" id="SSF46955">
    <property type="entry name" value="Putative DNA-binding domain"/>
    <property type="match status" value="1"/>
</dbReference>
<dbReference type="InterPro" id="IPR036724">
    <property type="entry name" value="Cobalamin-bd_sf"/>
</dbReference>
<dbReference type="EMBL" id="QUNO01000007">
    <property type="protein sequence ID" value="REH46129.1"/>
    <property type="molecule type" value="Genomic_DNA"/>
</dbReference>
<proteinExistence type="predicted"/>
<dbReference type="SMART" id="SM00422">
    <property type="entry name" value="HTH_MERR"/>
    <property type="match status" value="1"/>
</dbReference>
<feature type="compositionally biased region" description="Basic and acidic residues" evidence="1">
    <location>
        <begin position="292"/>
        <end position="317"/>
    </location>
</feature>
<dbReference type="RefSeq" id="WP_116176263.1">
    <property type="nucleotide sequence ID" value="NZ_CP144375.1"/>
</dbReference>
<dbReference type="InterPro" id="IPR000551">
    <property type="entry name" value="MerR-type_HTH_dom"/>
</dbReference>
<dbReference type="InterPro" id="IPR009061">
    <property type="entry name" value="DNA-bd_dom_put_sf"/>
</dbReference>
<dbReference type="GO" id="GO:0046872">
    <property type="term" value="F:metal ion binding"/>
    <property type="evidence" value="ECO:0007669"/>
    <property type="project" value="InterPro"/>
</dbReference>
<dbReference type="Gene3D" id="1.10.1660.10">
    <property type="match status" value="1"/>
</dbReference>
<protein>
    <submittedName>
        <fullName evidence="3">MerR-like DNA binding protein</fullName>
    </submittedName>
</protein>
<dbReference type="Proteomes" id="UP000256269">
    <property type="component" value="Unassembled WGS sequence"/>
</dbReference>
<dbReference type="SUPFAM" id="SSF52242">
    <property type="entry name" value="Cobalamin (vitamin B12)-binding domain"/>
    <property type="match status" value="1"/>
</dbReference>
<dbReference type="InterPro" id="IPR036594">
    <property type="entry name" value="Meth_synthase_dom"/>
</dbReference>
<name>A0A3E0HI10_9PSEU</name>
<keyword evidence="4" id="KW-1185">Reference proteome</keyword>
<accession>A0A3E0HI10</accession>
<dbReference type="Gene3D" id="1.10.1240.10">
    <property type="entry name" value="Methionine synthase domain"/>
    <property type="match status" value="1"/>
</dbReference>
<dbReference type="OrthoDB" id="9800334at2"/>
<dbReference type="GO" id="GO:0003677">
    <property type="term" value="F:DNA binding"/>
    <property type="evidence" value="ECO:0007669"/>
    <property type="project" value="InterPro"/>
</dbReference>
<evidence type="ECO:0000259" key="2">
    <source>
        <dbReference type="PROSITE" id="PS50937"/>
    </source>
</evidence>
<feature type="region of interest" description="Disordered" evidence="1">
    <location>
        <begin position="285"/>
        <end position="317"/>
    </location>
</feature>
<dbReference type="GO" id="GO:0031419">
    <property type="term" value="F:cobalamin binding"/>
    <property type="evidence" value="ECO:0007669"/>
    <property type="project" value="InterPro"/>
</dbReference>
<dbReference type="AlphaFoldDB" id="A0A3E0HI10"/>
<evidence type="ECO:0000313" key="3">
    <source>
        <dbReference type="EMBL" id="REH46129.1"/>
    </source>
</evidence>
<comment type="caution">
    <text evidence="3">The sequence shown here is derived from an EMBL/GenBank/DDBJ whole genome shotgun (WGS) entry which is preliminary data.</text>
</comment>
<dbReference type="GO" id="GO:0006355">
    <property type="term" value="P:regulation of DNA-templated transcription"/>
    <property type="evidence" value="ECO:0007669"/>
    <property type="project" value="InterPro"/>
</dbReference>
<gene>
    <name evidence="3" type="ORF">BCF44_107262</name>
</gene>
<sequence>MTAEDREPEAAWSAGAVARHLQIAESTLRSWHRRYGVEPHGAPGRYRRYTRGDVARLRRMRDLIATGMLPSEAARAITQTRGANGSVDVGTLVHAAQDLDTARCVALVADAISANGVVMAWDTLCRPALIAVDAAQAANPACVDGEHVLSWAVLAALHRVVGPPPTASTRPVLLACVPGEHHTLPVEALAAALIEVGVPVRVLGAATPSASIAHALQHSRPGSVVLWSQCRETADREAVRAAGSSTAPLLLAGPGWSHLRLAHLGPSTRSPRRVADLQEALMAATPPPMTSMDHRRLSPREAARAATEARVRGRDVM</sequence>